<protein>
    <submittedName>
        <fullName evidence="3">Uncharacterized protein</fullName>
    </submittedName>
</protein>
<proteinExistence type="predicted"/>
<dbReference type="WBParaSite" id="nRc.2.0.1.t42359-RA">
    <property type="protein sequence ID" value="nRc.2.0.1.t42359-RA"/>
    <property type="gene ID" value="nRc.2.0.1.g42359"/>
</dbReference>
<reference evidence="3" key="1">
    <citation type="submission" date="2022-11" db="UniProtKB">
        <authorList>
            <consortium name="WormBaseParasite"/>
        </authorList>
    </citation>
    <scope>IDENTIFICATION</scope>
</reference>
<accession>A0A915KU98</accession>
<dbReference type="Proteomes" id="UP000887565">
    <property type="component" value="Unplaced"/>
</dbReference>
<organism evidence="2 3">
    <name type="scientific">Romanomermis culicivorax</name>
    <name type="common">Nematode worm</name>
    <dbReference type="NCBI Taxonomy" id="13658"/>
    <lineage>
        <taxon>Eukaryota</taxon>
        <taxon>Metazoa</taxon>
        <taxon>Ecdysozoa</taxon>
        <taxon>Nematoda</taxon>
        <taxon>Enoplea</taxon>
        <taxon>Dorylaimia</taxon>
        <taxon>Mermithida</taxon>
        <taxon>Mermithoidea</taxon>
        <taxon>Mermithidae</taxon>
        <taxon>Romanomermis</taxon>
    </lineage>
</organism>
<sequence length="131" mass="14734">ENKDARKWDDEFVKVQFLRQYKPQWVPLSTGNAQDVLSWSQNVQQLACSGTGGMLARFGDVARRIMNAAMELKTSEGQTAGINEVPIHQSAEKKHLSKERGYLARPTTSREYTTENRQGFSGIGGEEMIIE</sequence>
<evidence type="ECO:0000256" key="1">
    <source>
        <dbReference type="SAM" id="MobiDB-lite"/>
    </source>
</evidence>
<feature type="region of interest" description="Disordered" evidence="1">
    <location>
        <begin position="80"/>
        <end position="131"/>
    </location>
</feature>
<feature type="compositionally biased region" description="Basic and acidic residues" evidence="1">
    <location>
        <begin position="90"/>
        <end position="102"/>
    </location>
</feature>
<keyword evidence="2" id="KW-1185">Reference proteome</keyword>
<name>A0A915KU98_ROMCU</name>
<evidence type="ECO:0000313" key="3">
    <source>
        <dbReference type="WBParaSite" id="nRc.2.0.1.t42359-RA"/>
    </source>
</evidence>
<evidence type="ECO:0000313" key="2">
    <source>
        <dbReference type="Proteomes" id="UP000887565"/>
    </source>
</evidence>
<dbReference type="AlphaFoldDB" id="A0A915KU98"/>
<feature type="compositionally biased region" description="Polar residues" evidence="1">
    <location>
        <begin position="106"/>
        <end position="119"/>
    </location>
</feature>